<dbReference type="PANTHER" id="PTHR10073">
    <property type="entry name" value="DNA MISMATCH REPAIR PROTEIN MLH, PMS, MUTL"/>
    <property type="match status" value="1"/>
</dbReference>
<gene>
    <name evidence="3" type="primary">PMS1_1</name>
    <name evidence="3" type="ORF">VKT23_019280</name>
</gene>
<evidence type="ECO:0000259" key="2">
    <source>
        <dbReference type="SMART" id="SM00853"/>
    </source>
</evidence>
<feature type="region of interest" description="Disordered" evidence="1">
    <location>
        <begin position="1"/>
        <end position="340"/>
    </location>
</feature>
<feature type="compositionally biased region" description="Polar residues" evidence="1">
    <location>
        <begin position="136"/>
        <end position="165"/>
    </location>
</feature>
<feature type="compositionally biased region" description="Polar residues" evidence="1">
    <location>
        <begin position="281"/>
        <end position="290"/>
    </location>
</feature>
<dbReference type="EMBL" id="JBANRG010000097">
    <property type="protein sequence ID" value="KAK7436203.1"/>
    <property type="molecule type" value="Genomic_DNA"/>
</dbReference>
<feature type="compositionally biased region" description="Acidic residues" evidence="1">
    <location>
        <begin position="37"/>
        <end position="46"/>
    </location>
</feature>
<feature type="compositionally biased region" description="Basic and acidic residues" evidence="1">
    <location>
        <begin position="118"/>
        <end position="133"/>
    </location>
</feature>
<evidence type="ECO:0000313" key="4">
    <source>
        <dbReference type="Proteomes" id="UP001498398"/>
    </source>
</evidence>
<feature type="compositionally biased region" description="Basic and acidic residues" evidence="1">
    <location>
        <begin position="299"/>
        <end position="315"/>
    </location>
</feature>
<dbReference type="Gene3D" id="3.30.1370.100">
    <property type="entry name" value="MutL, C-terminal domain, regulatory subdomain"/>
    <property type="match status" value="1"/>
</dbReference>
<dbReference type="Proteomes" id="UP001498398">
    <property type="component" value="Unassembled WGS sequence"/>
</dbReference>
<dbReference type="InterPro" id="IPR042121">
    <property type="entry name" value="MutL_C_regsub"/>
</dbReference>
<feature type="compositionally biased region" description="Low complexity" evidence="1">
    <location>
        <begin position="367"/>
        <end position="379"/>
    </location>
</feature>
<feature type="compositionally biased region" description="Acidic residues" evidence="1">
    <location>
        <begin position="205"/>
        <end position="216"/>
    </location>
</feature>
<dbReference type="GO" id="GO:0005524">
    <property type="term" value="F:ATP binding"/>
    <property type="evidence" value="ECO:0007669"/>
    <property type="project" value="UniProtKB-KW"/>
</dbReference>
<name>A0ABR1IPU3_9AGAR</name>
<dbReference type="Gene3D" id="3.30.1540.20">
    <property type="entry name" value="MutL, C-terminal domain, dimerisation subdomain"/>
    <property type="match status" value="1"/>
</dbReference>
<sequence length="767" mass="83310">MRPPAQAPSVSNSSVLSRSVSLGSRPRRKDSLASVPDVDEEGEVEEGLLGFKPASKVVRQMEDDDDVDAMDVDTDNSTVAAGTSTGASARHISSPTVPSSIAPSSTPPLSKALVEALDNAKRADKEKEKDKPKSSVVLSTSKASWSHIQASSSAASVGPATQSVGNDGANKEVPGPSPDDDDEEEEPPRKRQKSAPSLDKCPAVNDDEEDDDEDEPAIPSVSRVKTKVASTSLTAAAVHSRAPKSAGTSTGGLRQTRLTDSLKGGASRRDLRSKLAGFARTGSQVQQPSSDAEEEAGNEDNHDEVATRQMRHEEPVDCDDEGPERRPGGQGKSQIIVDENLPLFLLEDENEDHDPKSNDMDLDLEATSSSVASANTSSVIGPPSTIATSALPSSSDIVNLVDDDDDDQGHTSSLLSTSERERQLSESRASQPVDRPEVIRTASSQTSYGDVHLRFNLTGIARRWSALRERLRIARERSAQIQDVMADQRQTLDSDGGVGEDATFSDSAQEAEAKLARVIDKKDFGKMDVIGQFNLGFIIVRKKVHGDAAIESDNGTHSEEDASQDVLDDLFIVDQHAADEKYNFETLQQTTNIQSQKLFRPQALELTASDELVAIENLDVLKKNGFELEVPEDPDVEMLDDETSGTQVHRRLKLVAQPVSKSTMFDMKDLEELIHLLQDRPTGQMVRCSKARAMFASRACRKSVMVGMPLTKGQMTTVVQHMGTMDQPWNCPHGRPTMRHLFDMSNINSDTKPSPRVRKKVNWSTFA</sequence>
<feature type="compositionally biased region" description="Acidic residues" evidence="1">
    <location>
        <begin position="62"/>
        <end position="74"/>
    </location>
</feature>
<dbReference type="PANTHER" id="PTHR10073:SF52">
    <property type="entry name" value="MISMATCH REPAIR ENDONUCLEASE PMS2"/>
    <property type="match status" value="1"/>
</dbReference>
<dbReference type="InterPro" id="IPR037198">
    <property type="entry name" value="MutL_C_sf"/>
</dbReference>
<feature type="compositionally biased region" description="Polar residues" evidence="1">
    <location>
        <begin position="91"/>
        <end position="108"/>
    </location>
</feature>
<feature type="compositionally biased region" description="Polar residues" evidence="1">
    <location>
        <begin position="246"/>
        <end position="259"/>
    </location>
</feature>
<dbReference type="InterPro" id="IPR038973">
    <property type="entry name" value="MutL/Mlh/Pms-like"/>
</dbReference>
<keyword evidence="3" id="KW-0547">Nucleotide-binding</keyword>
<protein>
    <submittedName>
        <fullName evidence="3">ATP-binding mismatch repair protein</fullName>
    </submittedName>
</protein>
<dbReference type="Pfam" id="PF08676">
    <property type="entry name" value="MutL_C"/>
    <property type="match status" value="1"/>
</dbReference>
<evidence type="ECO:0000256" key="1">
    <source>
        <dbReference type="SAM" id="MobiDB-lite"/>
    </source>
</evidence>
<organism evidence="3 4">
    <name type="scientific">Marasmiellus scandens</name>
    <dbReference type="NCBI Taxonomy" id="2682957"/>
    <lineage>
        <taxon>Eukaryota</taxon>
        <taxon>Fungi</taxon>
        <taxon>Dikarya</taxon>
        <taxon>Basidiomycota</taxon>
        <taxon>Agaricomycotina</taxon>
        <taxon>Agaricomycetes</taxon>
        <taxon>Agaricomycetidae</taxon>
        <taxon>Agaricales</taxon>
        <taxon>Marasmiineae</taxon>
        <taxon>Omphalotaceae</taxon>
        <taxon>Marasmiellus</taxon>
    </lineage>
</organism>
<comment type="caution">
    <text evidence="3">The sequence shown here is derived from an EMBL/GenBank/DDBJ whole genome shotgun (WGS) entry which is preliminary data.</text>
</comment>
<evidence type="ECO:0000313" key="3">
    <source>
        <dbReference type="EMBL" id="KAK7436203.1"/>
    </source>
</evidence>
<feature type="compositionally biased region" description="Polar residues" evidence="1">
    <location>
        <begin position="385"/>
        <end position="397"/>
    </location>
</feature>
<keyword evidence="3" id="KW-0067">ATP-binding</keyword>
<reference evidence="3 4" key="1">
    <citation type="submission" date="2024-01" db="EMBL/GenBank/DDBJ databases">
        <title>A draft genome for the cacao thread blight pathogen Marasmiellus scandens.</title>
        <authorList>
            <person name="Baruah I.K."/>
            <person name="Leung J."/>
            <person name="Bukari Y."/>
            <person name="Amoako-Attah I."/>
            <person name="Meinhardt L.W."/>
            <person name="Bailey B.A."/>
            <person name="Cohen S.P."/>
        </authorList>
    </citation>
    <scope>NUCLEOTIDE SEQUENCE [LARGE SCALE GENOMIC DNA]</scope>
    <source>
        <strain evidence="3 4">GH-19</strain>
    </source>
</reference>
<proteinExistence type="predicted"/>
<dbReference type="SMART" id="SM00853">
    <property type="entry name" value="MutL_C"/>
    <property type="match status" value="1"/>
</dbReference>
<feature type="region of interest" description="Disordered" evidence="1">
    <location>
        <begin position="367"/>
        <end position="443"/>
    </location>
</feature>
<accession>A0ABR1IPU3</accession>
<keyword evidence="4" id="KW-1185">Reference proteome</keyword>
<feature type="compositionally biased region" description="Low complexity" evidence="1">
    <location>
        <begin position="80"/>
        <end position="89"/>
    </location>
</feature>
<dbReference type="InterPro" id="IPR042120">
    <property type="entry name" value="MutL_C_dimsub"/>
</dbReference>
<feature type="compositionally biased region" description="Low complexity" evidence="1">
    <location>
        <begin position="8"/>
        <end position="24"/>
    </location>
</feature>
<feature type="domain" description="MutL C-terminal dimerisation" evidence="2">
    <location>
        <begin position="529"/>
        <end position="710"/>
    </location>
</feature>
<dbReference type="SUPFAM" id="SSF118116">
    <property type="entry name" value="DNA mismatch repair protein MutL"/>
    <property type="match status" value="1"/>
</dbReference>
<dbReference type="InterPro" id="IPR014790">
    <property type="entry name" value="MutL_C"/>
</dbReference>